<feature type="non-terminal residue" evidence="1">
    <location>
        <position position="1"/>
    </location>
</feature>
<name>A0A6A4LPT7_9ERIC</name>
<accession>A0A6A4LPT7</accession>
<dbReference type="EMBL" id="QEFC01000979">
    <property type="protein sequence ID" value="KAE9461293.1"/>
    <property type="molecule type" value="Genomic_DNA"/>
</dbReference>
<proteinExistence type="predicted"/>
<protein>
    <submittedName>
        <fullName evidence="1">Uncharacterized protein</fullName>
    </submittedName>
</protein>
<dbReference type="OrthoDB" id="17089at2759"/>
<organism evidence="1 2">
    <name type="scientific">Rhododendron williamsianum</name>
    <dbReference type="NCBI Taxonomy" id="262921"/>
    <lineage>
        <taxon>Eukaryota</taxon>
        <taxon>Viridiplantae</taxon>
        <taxon>Streptophyta</taxon>
        <taxon>Embryophyta</taxon>
        <taxon>Tracheophyta</taxon>
        <taxon>Spermatophyta</taxon>
        <taxon>Magnoliopsida</taxon>
        <taxon>eudicotyledons</taxon>
        <taxon>Gunneridae</taxon>
        <taxon>Pentapetalae</taxon>
        <taxon>asterids</taxon>
        <taxon>Ericales</taxon>
        <taxon>Ericaceae</taxon>
        <taxon>Ericoideae</taxon>
        <taxon>Rhodoreae</taxon>
        <taxon>Rhododendron</taxon>
    </lineage>
</organism>
<dbReference type="Proteomes" id="UP000428333">
    <property type="component" value="Linkage Group LG04"/>
</dbReference>
<evidence type="ECO:0000313" key="2">
    <source>
        <dbReference type="Proteomes" id="UP000428333"/>
    </source>
</evidence>
<dbReference type="PANTHER" id="PTHR28106">
    <property type="entry name" value="MITOCHONDRIAL ATPASE COMPLEX SUBUNIT ATP10"/>
    <property type="match status" value="1"/>
</dbReference>
<dbReference type="InterPro" id="IPR007849">
    <property type="entry name" value="ATP10"/>
</dbReference>
<dbReference type="GO" id="GO:0033615">
    <property type="term" value="P:mitochondrial proton-transporting ATP synthase complex assembly"/>
    <property type="evidence" value="ECO:0007669"/>
    <property type="project" value="TreeGrafter"/>
</dbReference>
<dbReference type="GO" id="GO:0005743">
    <property type="term" value="C:mitochondrial inner membrane"/>
    <property type="evidence" value="ECO:0007669"/>
    <property type="project" value="TreeGrafter"/>
</dbReference>
<evidence type="ECO:0000313" key="1">
    <source>
        <dbReference type="EMBL" id="KAE9461293.1"/>
    </source>
</evidence>
<dbReference type="Pfam" id="PF05176">
    <property type="entry name" value="ATP-synt_10"/>
    <property type="match status" value="1"/>
</dbReference>
<reference evidence="1 2" key="1">
    <citation type="journal article" date="2019" name="Genome Biol. Evol.">
        <title>The Rhododendron genome and chromosomal organization provide insight into shared whole-genome duplications across the heath family (Ericaceae).</title>
        <authorList>
            <person name="Soza V.L."/>
            <person name="Lindsley D."/>
            <person name="Waalkes A."/>
            <person name="Ramage E."/>
            <person name="Patwardhan R.P."/>
            <person name="Burton J.N."/>
            <person name="Adey A."/>
            <person name="Kumar A."/>
            <person name="Qiu R."/>
            <person name="Shendure J."/>
            <person name="Hall B."/>
        </authorList>
    </citation>
    <scope>NUCLEOTIDE SEQUENCE [LARGE SCALE GENOMIC DNA]</scope>
    <source>
        <strain evidence="1">RSF 1966-606</strain>
    </source>
</reference>
<dbReference type="PANTHER" id="PTHR28106:SF1">
    <property type="entry name" value="MITOCHONDRIAL ATPASE COMPLEX SUBUNIT ATP10"/>
    <property type="match status" value="1"/>
</dbReference>
<gene>
    <name evidence="1" type="ORF">C3L33_06790</name>
</gene>
<sequence>MLRWKRLSSTAPEILSRRLLLTLEDSRPFSLIPSHHPSRRTSNRFLDIYQIGNEAAIEKERARLADEMNRGYFADISEMKQHGAANKIIIPAMAAVKFPGLEVNFTDGTALKLPITSNGNDVDACKSSVPKATLLCLSFRASSQVEENEDCLTTVVGSIIKVYSSKQAMVDSWSVPFGEAFNNSEKVQIYEVSFIDSWLLSCNPITWLLLRMMRKSKPDGRMDMLQRQIVYSFGDHYYFRKEIKILNLLTGFGRIRWQGFGLAKQEELSSLLSCTSLLLEEK</sequence>
<dbReference type="AlphaFoldDB" id="A0A6A4LPT7"/>
<comment type="caution">
    <text evidence="1">The sequence shown here is derived from an EMBL/GenBank/DDBJ whole genome shotgun (WGS) entry which is preliminary data.</text>
</comment>
<keyword evidence="2" id="KW-1185">Reference proteome</keyword>